<feature type="region of interest" description="Disordered" evidence="1">
    <location>
        <begin position="1"/>
        <end position="53"/>
    </location>
</feature>
<feature type="compositionally biased region" description="Basic and acidic residues" evidence="1">
    <location>
        <begin position="12"/>
        <end position="21"/>
    </location>
</feature>
<feature type="region of interest" description="Disordered" evidence="1">
    <location>
        <begin position="282"/>
        <end position="314"/>
    </location>
</feature>
<evidence type="ECO:0000313" key="3">
    <source>
        <dbReference type="Proteomes" id="UP000308199"/>
    </source>
</evidence>
<feature type="compositionally biased region" description="Basic and acidic residues" evidence="1">
    <location>
        <begin position="363"/>
        <end position="372"/>
    </location>
</feature>
<dbReference type="Proteomes" id="UP000308199">
    <property type="component" value="Unassembled WGS sequence"/>
</dbReference>
<feature type="compositionally biased region" description="Acidic residues" evidence="1">
    <location>
        <begin position="464"/>
        <end position="486"/>
    </location>
</feature>
<sequence>MPVSASVSESGKTLKDSKDLASGRNGSHALKHRRLSSTGQTKRRMSDARDAVSRPNAANISAAASALASLSLLTLSPSGIAPAHTNLHSHPHHTRARSQTIVNKQYNNNNNDGRNQDFQPASYGANPTFNSSFPITIASRGPPTGAAVSFASSVPTFSNSKDMAASAGGDIEIDVEDLDDSASVVESVTGHGANKKGGKGGRTKKRGTIFQCECCSKAAAVLSHLGPKASLPEDRSLWPSYLSNGLLPPPSTANVSSTNPLMTTVNVRANFRSTAADEKHSLVSSSVPVGTHAPRLDRYRSGSAASTSGSGPRMHDYTVQGGITQIRPGLLAHSTTPAAAPTRMLAGTTISPYADADEDSDTKDEGAKDDPPAHSIPVTSPSKSLPMAVPNTTNNGSSGAEFGYSAYGGYRDARAPESVFSASGVSAESLAHSGGWSLPHSDLRSSSVARSTSYSASRAGSRSDEEDSPEGFDEEGDGDDDVDVADAESAMFEPAFESYPAPKYSFASRGVDVEHAVVKKELEDDWTMEMDMDL</sequence>
<feature type="compositionally biased region" description="Low complexity" evidence="1">
    <location>
        <begin position="444"/>
        <end position="460"/>
    </location>
</feature>
<dbReference type="AlphaFoldDB" id="A0A4S4KWI0"/>
<evidence type="ECO:0000313" key="2">
    <source>
        <dbReference type="EMBL" id="THH03172.1"/>
    </source>
</evidence>
<feature type="region of interest" description="Disordered" evidence="1">
    <location>
        <begin position="352"/>
        <end position="400"/>
    </location>
</feature>
<gene>
    <name evidence="2" type="ORF">EW145_g6472</name>
</gene>
<name>A0A4S4KWI0_9AGAM</name>
<feature type="region of interest" description="Disordered" evidence="1">
    <location>
        <begin position="435"/>
        <end position="491"/>
    </location>
</feature>
<organism evidence="2 3">
    <name type="scientific">Phellinidium pouzarii</name>
    <dbReference type="NCBI Taxonomy" id="167371"/>
    <lineage>
        <taxon>Eukaryota</taxon>
        <taxon>Fungi</taxon>
        <taxon>Dikarya</taxon>
        <taxon>Basidiomycota</taxon>
        <taxon>Agaricomycotina</taxon>
        <taxon>Agaricomycetes</taxon>
        <taxon>Hymenochaetales</taxon>
        <taxon>Hymenochaetaceae</taxon>
        <taxon>Phellinidium</taxon>
    </lineage>
</organism>
<feature type="compositionally biased region" description="Low complexity" evidence="1">
    <location>
        <begin position="301"/>
        <end position="311"/>
    </location>
</feature>
<accession>A0A4S4KWI0</accession>
<dbReference type="OrthoDB" id="2152896at2759"/>
<reference evidence="2 3" key="1">
    <citation type="submission" date="2019-02" db="EMBL/GenBank/DDBJ databases">
        <title>Genome sequencing of the rare red list fungi Phellinidium pouzarii.</title>
        <authorList>
            <person name="Buettner E."/>
            <person name="Kellner H."/>
        </authorList>
    </citation>
    <scope>NUCLEOTIDE SEQUENCE [LARGE SCALE GENOMIC DNA]</scope>
    <source>
        <strain evidence="2 3">DSM 108285</strain>
    </source>
</reference>
<feature type="compositionally biased region" description="Polar residues" evidence="1">
    <location>
        <begin position="1"/>
        <end position="11"/>
    </location>
</feature>
<dbReference type="EMBL" id="SGPK01000489">
    <property type="protein sequence ID" value="THH03172.1"/>
    <property type="molecule type" value="Genomic_DNA"/>
</dbReference>
<comment type="caution">
    <text evidence="2">The sequence shown here is derived from an EMBL/GenBank/DDBJ whole genome shotgun (WGS) entry which is preliminary data.</text>
</comment>
<proteinExistence type="predicted"/>
<feature type="region of interest" description="Disordered" evidence="1">
    <location>
        <begin position="105"/>
        <end position="125"/>
    </location>
</feature>
<protein>
    <submittedName>
        <fullName evidence="2">Uncharacterized protein</fullName>
    </submittedName>
</protein>
<keyword evidence="3" id="KW-1185">Reference proteome</keyword>
<evidence type="ECO:0000256" key="1">
    <source>
        <dbReference type="SAM" id="MobiDB-lite"/>
    </source>
</evidence>